<dbReference type="InterPro" id="IPR021973">
    <property type="entry name" value="SprA-related"/>
</dbReference>
<dbReference type="EMBL" id="FXTT01000001">
    <property type="protein sequence ID" value="SMP12354.1"/>
    <property type="molecule type" value="Genomic_DNA"/>
</dbReference>
<evidence type="ECO:0000313" key="2">
    <source>
        <dbReference type="EMBL" id="SMP12354.1"/>
    </source>
</evidence>
<feature type="compositionally biased region" description="Polar residues" evidence="1">
    <location>
        <begin position="286"/>
        <end position="295"/>
    </location>
</feature>
<organism evidence="2 3">
    <name type="scientific">Roseibium denhamense</name>
    <dbReference type="NCBI Taxonomy" id="76305"/>
    <lineage>
        <taxon>Bacteria</taxon>
        <taxon>Pseudomonadati</taxon>
        <taxon>Pseudomonadota</taxon>
        <taxon>Alphaproteobacteria</taxon>
        <taxon>Hyphomicrobiales</taxon>
        <taxon>Stappiaceae</taxon>
        <taxon>Roseibium</taxon>
    </lineage>
</organism>
<dbReference type="Proteomes" id="UP001157914">
    <property type="component" value="Unassembled WGS sequence"/>
</dbReference>
<feature type="region of interest" description="Disordered" evidence="1">
    <location>
        <begin position="207"/>
        <end position="295"/>
    </location>
</feature>
<keyword evidence="3" id="KW-1185">Reference proteome</keyword>
<feature type="compositionally biased region" description="Polar residues" evidence="1">
    <location>
        <begin position="53"/>
        <end position="63"/>
    </location>
</feature>
<name>A0ABY1NKV0_9HYPH</name>
<feature type="region of interest" description="Disordered" evidence="1">
    <location>
        <begin position="1"/>
        <end position="189"/>
    </location>
</feature>
<proteinExistence type="predicted"/>
<feature type="compositionally biased region" description="Polar residues" evidence="1">
    <location>
        <begin position="84"/>
        <end position="93"/>
    </location>
</feature>
<sequence>MIGALLSNTPVNLLRSSGVASESAPGTAEISQDRAGVPVRDSLASPRTAAISAGSSVPLTSQAVLALQDAEEASGADARRETGESSSRNSGNGQAAPADGNSESVLQNAQQAEEDGDSDGDGLTEAEEEQIQKLAERDREVRAHEQAHARVGGPYASAPSYTFQQGPDGKRYAVGGEVQIDTSTERTPEATIRKMQIVIRAALAPAEPSSQDLQVAQQARAQLSEAQSEARQQAAEELRGNDEDTNSITADPVETAGSEAAAGPANGTDNSSSGNNGPDGAASGGTSDQSAQDQNAAIAAYQSALQRITEQTSGLGSLIT</sequence>
<feature type="compositionally biased region" description="Low complexity" evidence="1">
    <location>
        <begin position="221"/>
        <end position="233"/>
    </location>
</feature>
<protein>
    <submittedName>
        <fullName evidence="2">SprA-related family protein</fullName>
    </submittedName>
</protein>
<comment type="caution">
    <text evidence="2">The sequence shown here is derived from an EMBL/GenBank/DDBJ whole genome shotgun (WGS) entry which is preliminary data.</text>
</comment>
<feature type="compositionally biased region" description="Acidic residues" evidence="1">
    <location>
        <begin position="112"/>
        <end position="129"/>
    </location>
</feature>
<feature type="compositionally biased region" description="Polar residues" evidence="1">
    <location>
        <begin position="101"/>
        <end position="111"/>
    </location>
</feature>
<evidence type="ECO:0000256" key="1">
    <source>
        <dbReference type="SAM" id="MobiDB-lite"/>
    </source>
</evidence>
<dbReference type="Pfam" id="PF12118">
    <property type="entry name" value="SprA-related"/>
    <property type="match status" value="1"/>
</dbReference>
<accession>A0ABY1NKV0</accession>
<feature type="compositionally biased region" description="Low complexity" evidence="1">
    <location>
        <begin position="265"/>
        <end position="285"/>
    </location>
</feature>
<gene>
    <name evidence="2" type="ORF">SAMN06265374_1415</name>
</gene>
<feature type="compositionally biased region" description="Polar residues" evidence="1">
    <location>
        <begin position="208"/>
        <end position="220"/>
    </location>
</feature>
<evidence type="ECO:0000313" key="3">
    <source>
        <dbReference type="Proteomes" id="UP001157914"/>
    </source>
</evidence>
<feature type="compositionally biased region" description="Polar residues" evidence="1">
    <location>
        <begin position="1"/>
        <end position="20"/>
    </location>
</feature>
<feature type="compositionally biased region" description="Basic and acidic residues" evidence="1">
    <location>
        <begin position="130"/>
        <end position="148"/>
    </location>
</feature>
<reference evidence="2 3" key="1">
    <citation type="submission" date="2017-05" db="EMBL/GenBank/DDBJ databases">
        <authorList>
            <person name="Varghese N."/>
            <person name="Submissions S."/>
        </authorList>
    </citation>
    <scope>NUCLEOTIDE SEQUENCE [LARGE SCALE GENOMIC DNA]</scope>
    <source>
        <strain evidence="2 3">DSM 15949</strain>
    </source>
</reference>